<gene>
    <name evidence="3" type="ORF">E8A74_03810</name>
</gene>
<organism evidence="3 4">
    <name type="scientific">Polyangium fumosum</name>
    <dbReference type="NCBI Taxonomy" id="889272"/>
    <lineage>
        <taxon>Bacteria</taxon>
        <taxon>Pseudomonadati</taxon>
        <taxon>Myxococcota</taxon>
        <taxon>Polyangia</taxon>
        <taxon>Polyangiales</taxon>
        <taxon>Polyangiaceae</taxon>
        <taxon>Polyangium</taxon>
    </lineage>
</organism>
<reference evidence="3 4" key="1">
    <citation type="submission" date="2019-04" db="EMBL/GenBank/DDBJ databases">
        <authorList>
            <person name="Li Y."/>
            <person name="Wang J."/>
        </authorList>
    </citation>
    <scope>NUCLEOTIDE SEQUENCE [LARGE SCALE GENOMIC DNA]</scope>
    <source>
        <strain evidence="3 4">DSM 14668</strain>
    </source>
</reference>
<name>A0A4U1JJI4_9BACT</name>
<evidence type="ECO:0000313" key="3">
    <source>
        <dbReference type="EMBL" id="TKD12881.1"/>
    </source>
</evidence>
<proteinExistence type="predicted"/>
<dbReference type="Proteomes" id="UP000309215">
    <property type="component" value="Unassembled WGS sequence"/>
</dbReference>
<dbReference type="CDD" id="cd16325">
    <property type="entry name" value="LolA"/>
    <property type="match status" value="1"/>
</dbReference>
<dbReference type="InterPro" id="IPR006311">
    <property type="entry name" value="TAT_signal"/>
</dbReference>
<dbReference type="Pfam" id="PF03548">
    <property type="entry name" value="LolA"/>
    <property type="match status" value="1"/>
</dbReference>
<keyword evidence="3" id="KW-0449">Lipoprotein</keyword>
<evidence type="ECO:0000313" key="4">
    <source>
        <dbReference type="Proteomes" id="UP000309215"/>
    </source>
</evidence>
<feature type="signal peptide" evidence="2">
    <location>
        <begin position="1"/>
        <end position="29"/>
    </location>
</feature>
<protein>
    <submittedName>
        <fullName evidence="3">Outer membrane lipoprotein carrier protein LolA</fullName>
    </submittedName>
</protein>
<dbReference type="PROSITE" id="PS51318">
    <property type="entry name" value="TAT"/>
    <property type="match status" value="1"/>
</dbReference>
<dbReference type="InterPro" id="IPR019546">
    <property type="entry name" value="TAT_signal_bac_arc"/>
</dbReference>
<dbReference type="RefSeq" id="WP_136927518.1">
    <property type="nucleotide sequence ID" value="NZ_SSMQ01000002.1"/>
</dbReference>
<sequence length="216" mass="23511">MDRRDFLRNALAASGALLAAASYSAEAHADEVSEVLGRITKARADLKTLVGPFEQERTIGLLATTVKSAGEMTLVRPDRLRWELLPPDAVTYWVGPEGFSFATPRGAASVGKAAAGRFGAVLGDLLILMGGDLEKLRGRYDLSIPSKKDGITLRAVPRAEDVKKHVKRLEMRLGIELWTISEVTIEEQTGDQSVIRFGKLKRDVTVDPAKMTPPKS</sequence>
<dbReference type="InterPro" id="IPR029046">
    <property type="entry name" value="LolA/LolB/LppX"/>
</dbReference>
<dbReference type="SUPFAM" id="SSF89392">
    <property type="entry name" value="Prokaryotic lipoproteins and lipoprotein localization factors"/>
    <property type="match status" value="1"/>
</dbReference>
<comment type="caution">
    <text evidence="3">The sequence shown here is derived from an EMBL/GenBank/DDBJ whole genome shotgun (WGS) entry which is preliminary data.</text>
</comment>
<dbReference type="InterPro" id="IPR004564">
    <property type="entry name" value="OM_lipoprot_carrier_LolA-like"/>
</dbReference>
<dbReference type="AlphaFoldDB" id="A0A4U1JJI4"/>
<feature type="chain" id="PRO_5020279209" evidence="2">
    <location>
        <begin position="30"/>
        <end position="216"/>
    </location>
</feature>
<keyword evidence="1 2" id="KW-0732">Signal</keyword>
<keyword evidence="4" id="KW-1185">Reference proteome</keyword>
<dbReference type="EMBL" id="SSMQ01000002">
    <property type="protein sequence ID" value="TKD12881.1"/>
    <property type="molecule type" value="Genomic_DNA"/>
</dbReference>
<evidence type="ECO:0000256" key="2">
    <source>
        <dbReference type="SAM" id="SignalP"/>
    </source>
</evidence>
<dbReference type="OrthoDB" id="1027451at2"/>
<evidence type="ECO:0000256" key="1">
    <source>
        <dbReference type="ARBA" id="ARBA00022729"/>
    </source>
</evidence>
<dbReference type="NCBIfam" id="TIGR01409">
    <property type="entry name" value="TAT_signal_seq"/>
    <property type="match status" value="1"/>
</dbReference>
<accession>A0A4U1JJI4</accession>
<dbReference type="Gene3D" id="2.50.20.10">
    <property type="entry name" value="Lipoprotein localisation LolA/LolB/LppX"/>
    <property type="match status" value="1"/>
</dbReference>